<evidence type="ECO:0000313" key="3">
    <source>
        <dbReference type="Proteomes" id="UP000008206"/>
    </source>
</evidence>
<dbReference type="KEGG" id="cyj:Cyan7822_0865"/>
<proteinExistence type="predicted"/>
<organism evidence="2 3">
    <name type="scientific">Gloeothece verrucosa (strain PCC 7822)</name>
    <name type="common">Cyanothece sp. (strain PCC 7822)</name>
    <dbReference type="NCBI Taxonomy" id="497965"/>
    <lineage>
        <taxon>Bacteria</taxon>
        <taxon>Bacillati</taxon>
        <taxon>Cyanobacteriota</taxon>
        <taxon>Cyanophyceae</taxon>
        <taxon>Oscillatoriophycideae</taxon>
        <taxon>Chroococcales</taxon>
        <taxon>Aphanothecaceae</taxon>
        <taxon>Gloeothece</taxon>
        <taxon>Gloeothece verrucosa</taxon>
    </lineage>
</organism>
<name>E0UCC8_GLOV7</name>
<evidence type="ECO:0000313" key="2">
    <source>
        <dbReference type="EMBL" id="ADN12885.1"/>
    </source>
</evidence>
<dbReference type="AlphaFoldDB" id="E0UCC8"/>
<reference evidence="3" key="1">
    <citation type="journal article" date="2011" name="MBio">
        <title>Novel metabolic attributes of the genus Cyanothece, comprising a group of unicellular nitrogen-fixing Cyanobacteria.</title>
        <authorList>
            <person name="Bandyopadhyay A."/>
            <person name="Elvitigala T."/>
            <person name="Welsh E."/>
            <person name="Stockel J."/>
            <person name="Liberton M."/>
            <person name="Min H."/>
            <person name="Sherman L.A."/>
            <person name="Pakrasi H.B."/>
        </authorList>
    </citation>
    <scope>NUCLEOTIDE SEQUENCE [LARGE SCALE GENOMIC DNA]</scope>
    <source>
        <strain evidence="3">PCC 7822</strain>
    </source>
</reference>
<dbReference type="Proteomes" id="UP000008206">
    <property type="component" value="Chromosome"/>
</dbReference>
<protein>
    <recommendedName>
        <fullName evidence="4">Helix-turn-helix domain-containing protein</fullName>
    </recommendedName>
</protein>
<dbReference type="HOGENOM" id="CLU_789216_0_0_3"/>
<accession>E0UCC8</accession>
<feature type="compositionally biased region" description="Basic and acidic residues" evidence="1">
    <location>
        <begin position="340"/>
        <end position="351"/>
    </location>
</feature>
<evidence type="ECO:0008006" key="4">
    <source>
        <dbReference type="Google" id="ProtNLM"/>
    </source>
</evidence>
<keyword evidence="3" id="KW-1185">Reference proteome</keyword>
<dbReference type="STRING" id="497965.Cyan7822_0865"/>
<feature type="region of interest" description="Disordered" evidence="1">
    <location>
        <begin position="326"/>
        <end position="351"/>
    </location>
</feature>
<dbReference type="EMBL" id="CP002198">
    <property type="protein sequence ID" value="ADN12885.1"/>
    <property type="molecule type" value="Genomic_DNA"/>
</dbReference>
<sequence>MPTPNIIQFSFNENQRNKLAALALENESLGLTAKRLLLSIIESEEPQTPLEGVNSLDERLSKLEEQFKGLKMVDEETLRQIIKNNINLEFESLARTKKIEDVIADRMDEKIGSWRVRLIEDIVTQMEPQVRQDTEHAVAGFLSQQLHPDTSKSFLKDLIGTYLSAQKAENLGNEEEDHKARGISFAKTLPQLLSGHKTVTRRLWCDSYANTFIKYFEEQVIIPAYSKDLRAGGEVVGRLKLTQKPYKQSLAELSQEDVKAEGFSHLSPGEFIDRFFKGNPEQEVWVIWFEFLPNKPSEEQTQPDENLTGAELAKLLGVNKSTVSRWAKEGKNHGSWKYDPQTKRWGQERQS</sequence>
<evidence type="ECO:0000256" key="1">
    <source>
        <dbReference type="SAM" id="MobiDB-lite"/>
    </source>
</evidence>
<gene>
    <name evidence="2" type="ordered locus">Cyan7822_0865</name>
</gene>